<evidence type="ECO:0008006" key="4">
    <source>
        <dbReference type="Google" id="ProtNLM"/>
    </source>
</evidence>
<evidence type="ECO:0000256" key="1">
    <source>
        <dbReference type="SAM" id="MobiDB-lite"/>
    </source>
</evidence>
<feature type="compositionally biased region" description="Basic and acidic residues" evidence="1">
    <location>
        <begin position="67"/>
        <end position="89"/>
    </location>
</feature>
<protein>
    <recommendedName>
        <fullName evidence="4">DUF4880 domain-containing protein</fullName>
    </recommendedName>
</protein>
<sequence>MLLDLNDAESIVSWWSVYPERHGALLADWARRRPEHRAAIAQARRMIHAQPSHRAELHRFQLSQRTVAHDEADLPRPSHDELAAGELEH</sequence>
<evidence type="ECO:0000313" key="3">
    <source>
        <dbReference type="Proteomes" id="UP001064933"/>
    </source>
</evidence>
<proteinExistence type="predicted"/>
<reference evidence="2" key="1">
    <citation type="submission" date="2022-10" db="EMBL/GenBank/DDBJ databases">
        <title>Characterization and whole genome sequencing of a new Roseateles species, isolated from fresh water.</title>
        <authorList>
            <person name="Guliayeva D.Y."/>
            <person name="Akhremchuk A.E."/>
            <person name="Sikolenko M.A."/>
            <person name="Valentovich L.N."/>
            <person name="Sidarenka A.V."/>
        </authorList>
    </citation>
    <scope>NUCLEOTIDE SEQUENCE</scope>
    <source>
        <strain evidence="2">BIM B-1768</strain>
    </source>
</reference>
<gene>
    <name evidence="2" type="ORF">N4261_08660</name>
</gene>
<dbReference type="RefSeq" id="WP_261759751.1">
    <property type="nucleotide sequence ID" value="NZ_CP104562.2"/>
</dbReference>
<name>A0ABY6B3G3_9BURK</name>
<accession>A0ABY6B3G3</accession>
<keyword evidence="3" id="KW-1185">Reference proteome</keyword>
<organism evidence="2 3">
    <name type="scientific">Roseateles amylovorans</name>
    <dbReference type="NCBI Taxonomy" id="2978473"/>
    <lineage>
        <taxon>Bacteria</taxon>
        <taxon>Pseudomonadati</taxon>
        <taxon>Pseudomonadota</taxon>
        <taxon>Betaproteobacteria</taxon>
        <taxon>Burkholderiales</taxon>
        <taxon>Sphaerotilaceae</taxon>
        <taxon>Roseateles</taxon>
    </lineage>
</organism>
<dbReference type="EMBL" id="CP104562">
    <property type="protein sequence ID" value="UXH79933.1"/>
    <property type="molecule type" value="Genomic_DNA"/>
</dbReference>
<dbReference type="Proteomes" id="UP001064933">
    <property type="component" value="Chromosome"/>
</dbReference>
<evidence type="ECO:0000313" key="2">
    <source>
        <dbReference type="EMBL" id="UXH79933.1"/>
    </source>
</evidence>
<feature type="region of interest" description="Disordered" evidence="1">
    <location>
        <begin position="66"/>
        <end position="89"/>
    </location>
</feature>